<evidence type="ECO:0000256" key="6">
    <source>
        <dbReference type="ARBA" id="ARBA00023136"/>
    </source>
</evidence>
<dbReference type="RefSeq" id="WP_345323541.1">
    <property type="nucleotide sequence ID" value="NZ_BAABGA010000037.1"/>
</dbReference>
<evidence type="ECO:0000256" key="3">
    <source>
        <dbReference type="ARBA" id="ARBA00022692"/>
    </source>
</evidence>
<feature type="compositionally biased region" description="Basic residues" evidence="7">
    <location>
        <begin position="410"/>
        <end position="424"/>
    </location>
</feature>
<proteinExistence type="predicted"/>
<dbReference type="Proteomes" id="UP001500840">
    <property type="component" value="Unassembled WGS sequence"/>
</dbReference>
<feature type="transmembrane region" description="Helical" evidence="8">
    <location>
        <begin position="363"/>
        <end position="382"/>
    </location>
</feature>
<organism evidence="9 10">
    <name type="scientific">Novipirellula rosea</name>
    <dbReference type="NCBI Taxonomy" id="1031540"/>
    <lineage>
        <taxon>Bacteria</taxon>
        <taxon>Pseudomonadati</taxon>
        <taxon>Planctomycetota</taxon>
        <taxon>Planctomycetia</taxon>
        <taxon>Pirellulales</taxon>
        <taxon>Pirellulaceae</taxon>
        <taxon>Novipirellula</taxon>
    </lineage>
</organism>
<evidence type="ECO:0000313" key="10">
    <source>
        <dbReference type="Proteomes" id="UP001500840"/>
    </source>
</evidence>
<keyword evidence="3 8" id="KW-0812">Transmembrane</keyword>
<evidence type="ECO:0000256" key="5">
    <source>
        <dbReference type="ARBA" id="ARBA00022989"/>
    </source>
</evidence>
<dbReference type="InterPro" id="IPR012430">
    <property type="entry name" value="TMEM43_fam"/>
</dbReference>
<reference evidence="10" key="1">
    <citation type="journal article" date="2019" name="Int. J. Syst. Evol. Microbiol.">
        <title>The Global Catalogue of Microorganisms (GCM) 10K type strain sequencing project: providing services to taxonomists for standard genome sequencing and annotation.</title>
        <authorList>
            <consortium name="The Broad Institute Genomics Platform"/>
            <consortium name="The Broad Institute Genome Sequencing Center for Infectious Disease"/>
            <person name="Wu L."/>
            <person name="Ma J."/>
        </authorList>
    </citation>
    <scope>NUCLEOTIDE SEQUENCE [LARGE SCALE GENOMIC DNA]</scope>
    <source>
        <strain evidence="10">JCM 17759</strain>
    </source>
</reference>
<evidence type="ECO:0008006" key="11">
    <source>
        <dbReference type="Google" id="ProtNLM"/>
    </source>
</evidence>
<evidence type="ECO:0000256" key="2">
    <source>
        <dbReference type="ARBA" id="ARBA00004586"/>
    </source>
</evidence>
<dbReference type="PANTHER" id="PTHR13416:SF2">
    <property type="entry name" value="TRANSMEMBRANE PROTEIN 43"/>
    <property type="match status" value="1"/>
</dbReference>
<feature type="transmembrane region" description="Helical" evidence="8">
    <location>
        <begin position="339"/>
        <end position="357"/>
    </location>
</feature>
<protein>
    <recommendedName>
        <fullName evidence="11">Transmembrane protein 43</fullName>
    </recommendedName>
</protein>
<evidence type="ECO:0000256" key="1">
    <source>
        <dbReference type="ARBA" id="ARBA00004127"/>
    </source>
</evidence>
<feature type="transmembrane region" description="Helical" evidence="8">
    <location>
        <begin position="301"/>
        <end position="318"/>
    </location>
</feature>
<comment type="caution">
    <text evidence="9">The sequence shown here is derived from an EMBL/GenBank/DDBJ whole genome shotgun (WGS) entry which is preliminary data.</text>
</comment>
<sequence length="424" mass="47845">MYNNQSHHSSLISSGRVLVFLAAGLLLLGAIMSLHKSEKSLVQTAGGLDQATAAVIKIDAASPQPKHDGKLVYVTGRLKTSAPIKDETFGLEVNAVRLERHVEMFQWREVEKRRDSLSSSDRSIGRRRKVYHYEKIWSDQRIDSSTFRHGGHDNPTTMPFPNHSVQADLVQLGGFRLSDSLIDQIPPSDPLTFRLADLSAEIARDAFIHHDAPNQSPRLYWSSGRGRAKRDAQIGDARVYFKMRPRSTVSVISQQRDDSLVPFRTAQDTQIDLLSVGTVPPDAMIKHVRRTTTRSAWGDRLIASLVMMVALYLLLRLGSRWINPYAFLTRITELQRWRIAASVAVTLACFCVCSAWVMDHPWYAVSVLAIAVPIIPASVYGIHPRSVPLISDVSLSQTELRETQAEDRNRRKRKRRRRLAKRRG</sequence>
<comment type="subcellular location">
    <subcellularLocation>
        <location evidence="1">Endomembrane system</location>
        <topology evidence="1">Multi-pass membrane protein</topology>
    </subcellularLocation>
    <subcellularLocation>
        <location evidence="2">Endoplasmic reticulum membrane</location>
    </subcellularLocation>
</comment>
<evidence type="ECO:0000256" key="4">
    <source>
        <dbReference type="ARBA" id="ARBA00022824"/>
    </source>
</evidence>
<name>A0ABP8MX80_9BACT</name>
<evidence type="ECO:0000313" key="9">
    <source>
        <dbReference type="EMBL" id="GAA4456378.1"/>
    </source>
</evidence>
<keyword evidence="4" id="KW-0256">Endoplasmic reticulum</keyword>
<evidence type="ECO:0000256" key="7">
    <source>
        <dbReference type="SAM" id="MobiDB-lite"/>
    </source>
</evidence>
<dbReference type="EMBL" id="BAABGA010000037">
    <property type="protein sequence ID" value="GAA4456378.1"/>
    <property type="molecule type" value="Genomic_DNA"/>
</dbReference>
<keyword evidence="5 8" id="KW-1133">Transmembrane helix</keyword>
<dbReference type="PANTHER" id="PTHR13416">
    <property type="match status" value="1"/>
</dbReference>
<keyword evidence="6 8" id="KW-0472">Membrane</keyword>
<keyword evidence="10" id="KW-1185">Reference proteome</keyword>
<gene>
    <name evidence="9" type="ORF">GCM10023156_31610</name>
</gene>
<accession>A0ABP8MX80</accession>
<dbReference type="Pfam" id="PF07787">
    <property type="entry name" value="TMEM43"/>
    <property type="match status" value="1"/>
</dbReference>
<feature type="region of interest" description="Disordered" evidence="7">
    <location>
        <begin position="404"/>
        <end position="424"/>
    </location>
</feature>
<evidence type="ECO:0000256" key="8">
    <source>
        <dbReference type="SAM" id="Phobius"/>
    </source>
</evidence>